<dbReference type="InterPro" id="IPR002130">
    <property type="entry name" value="Cyclophilin-type_PPIase_dom"/>
</dbReference>
<dbReference type="PIRSF" id="PIRSF001467">
    <property type="entry name" value="Peptidylpro_ismrse"/>
    <property type="match status" value="1"/>
</dbReference>
<evidence type="ECO:0000256" key="3">
    <source>
        <dbReference type="ARBA" id="ARBA00023110"/>
    </source>
</evidence>
<dbReference type="PROSITE" id="PS50072">
    <property type="entry name" value="CSA_PPIASE_2"/>
    <property type="match status" value="1"/>
</dbReference>
<dbReference type="PRINTS" id="PR00153">
    <property type="entry name" value="CSAPPISMRASE"/>
</dbReference>
<keyword evidence="4 5" id="KW-0413">Isomerase</keyword>
<evidence type="ECO:0000256" key="2">
    <source>
        <dbReference type="ARBA" id="ARBA00002388"/>
    </source>
</evidence>
<evidence type="ECO:0000256" key="1">
    <source>
        <dbReference type="ARBA" id="ARBA00000971"/>
    </source>
</evidence>
<feature type="domain" description="PPIase cyclophilin-type" evidence="6">
    <location>
        <begin position="14"/>
        <end position="170"/>
    </location>
</feature>
<dbReference type="Gene3D" id="2.40.100.10">
    <property type="entry name" value="Cyclophilin-like"/>
    <property type="match status" value="1"/>
</dbReference>
<dbReference type="AlphaFoldDB" id="A0AAU9FNW8"/>
<dbReference type="PANTHER" id="PTHR11071">
    <property type="entry name" value="PEPTIDYL-PROLYL CIS-TRANS ISOMERASE"/>
    <property type="match status" value="1"/>
</dbReference>
<dbReference type="GO" id="GO:0003755">
    <property type="term" value="F:peptidyl-prolyl cis-trans isomerase activity"/>
    <property type="evidence" value="ECO:0007669"/>
    <property type="project" value="UniProtKB-UniRule"/>
</dbReference>
<evidence type="ECO:0000256" key="5">
    <source>
        <dbReference type="RuleBase" id="RU363019"/>
    </source>
</evidence>
<evidence type="ECO:0000256" key="4">
    <source>
        <dbReference type="ARBA" id="ARBA00023235"/>
    </source>
</evidence>
<evidence type="ECO:0000313" key="8">
    <source>
        <dbReference type="Proteomes" id="UP001500889"/>
    </source>
</evidence>
<gene>
    <name evidence="7" type="ORF">DMAD_05999</name>
</gene>
<dbReference type="GO" id="GO:0016018">
    <property type="term" value="F:cyclosporin A binding"/>
    <property type="evidence" value="ECO:0007669"/>
    <property type="project" value="TreeGrafter"/>
</dbReference>
<keyword evidence="3 5" id="KW-0697">Rotamase</keyword>
<dbReference type="EMBL" id="AP029265">
    <property type="protein sequence ID" value="BFF97622.1"/>
    <property type="molecule type" value="Genomic_DNA"/>
</dbReference>
<organism evidence="7 8">
    <name type="scientific">Drosophila madeirensis</name>
    <name type="common">Fruit fly</name>
    <dbReference type="NCBI Taxonomy" id="30013"/>
    <lineage>
        <taxon>Eukaryota</taxon>
        <taxon>Metazoa</taxon>
        <taxon>Ecdysozoa</taxon>
        <taxon>Arthropoda</taxon>
        <taxon>Hexapoda</taxon>
        <taxon>Insecta</taxon>
        <taxon>Pterygota</taxon>
        <taxon>Neoptera</taxon>
        <taxon>Endopterygota</taxon>
        <taxon>Diptera</taxon>
        <taxon>Brachycera</taxon>
        <taxon>Muscomorpha</taxon>
        <taxon>Ephydroidea</taxon>
        <taxon>Drosophilidae</taxon>
        <taxon>Drosophila</taxon>
        <taxon>Sophophora</taxon>
    </lineage>
</organism>
<keyword evidence="8" id="KW-1185">Reference proteome</keyword>
<dbReference type="InterPro" id="IPR024936">
    <property type="entry name" value="Cyclophilin-type_PPIase"/>
</dbReference>
<comment type="similarity">
    <text evidence="5">Belongs to the cyclophilin-type PPIase family.</text>
</comment>
<proteinExistence type="inferred from homology"/>
<dbReference type="GO" id="GO:0006457">
    <property type="term" value="P:protein folding"/>
    <property type="evidence" value="ECO:0007669"/>
    <property type="project" value="TreeGrafter"/>
</dbReference>
<reference evidence="7 8" key="1">
    <citation type="submission" date="2024-02" db="EMBL/GenBank/DDBJ databases">
        <title>A chromosome-level genome assembly of Drosophila madeirensis, a fruit fly species endemic to Madeira island.</title>
        <authorList>
            <person name="Tomihara K."/>
            <person name="Llopart A."/>
            <person name="Yamamoto D."/>
        </authorList>
    </citation>
    <scope>NUCLEOTIDE SEQUENCE [LARGE SCALE GENOMIC DNA]</scope>
    <source>
        <strain evidence="7 8">RF1</strain>
    </source>
</reference>
<sequence length="190" mass="21161">MGTYHQKFHLPRVFFDVCADKQQLGRIIMLLRADVVPKTVENFRALCTGEKGYGYKGSEFHRIIPTILVQGGDFCDQNGTGGRSIYGECFADENFELQHATAGVLSMASAGSHTNNSKFLITTGPTPWMDGKNVVFGHVELGMDVVERMEDFGSRSGKTSRRIFIENCGDIELIEGVTKPWNMSVYKPIK</sequence>
<dbReference type="GO" id="GO:0005737">
    <property type="term" value="C:cytoplasm"/>
    <property type="evidence" value="ECO:0007669"/>
    <property type="project" value="TreeGrafter"/>
</dbReference>
<dbReference type="InterPro" id="IPR029000">
    <property type="entry name" value="Cyclophilin-like_dom_sf"/>
</dbReference>
<evidence type="ECO:0000259" key="6">
    <source>
        <dbReference type="PROSITE" id="PS50072"/>
    </source>
</evidence>
<dbReference type="SUPFAM" id="SSF50891">
    <property type="entry name" value="Cyclophilin-like"/>
    <property type="match status" value="1"/>
</dbReference>
<dbReference type="EC" id="5.2.1.8" evidence="5"/>
<protein>
    <recommendedName>
        <fullName evidence="5">Peptidyl-prolyl cis-trans isomerase</fullName>
        <shortName evidence="5">PPIase</shortName>
        <ecNumber evidence="5">5.2.1.8</ecNumber>
    </recommendedName>
</protein>
<comment type="function">
    <text evidence="2 5">PPIases accelerate the folding of proteins. It catalyzes the cis-trans isomerization of proline imidic peptide bonds in oligopeptides.</text>
</comment>
<dbReference type="PANTHER" id="PTHR11071:SF561">
    <property type="entry name" value="PEPTIDYL-PROLYL CIS-TRANS ISOMERASE D-RELATED"/>
    <property type="match status" value="1"/>
</dbReference>
<dbReference type="Proteomes" id="UP001500889">
    <property type="component" value="Chromosome J"/>
</dbReference>
<dbReference type="Pfam" id="PF00160">
    <property type="entry name" value="Pro_isomerase"/>
    <property type="match status" value="1"/>
</dbReference>
<accession>A0AAU9FNW8</accession>
<evidence type="ECO:0000313" key="7">
    <source>
        <dbReference type="EMBL" id="BFF97622.1"/>
    </source>
</evidence>
<dbReference type="FunFam" id="2.40.100.10:FF:000013">
    <property type="entry name" value="Peptidyl-prolyl cis-trans isomerase"/>
    <property type="match status" value="1"/>
</dbReference>
<name>A0AAU9FNW8_DROMD</name>
<comment type="catalytic activity">
    <reaction evidence="1 5">
        <text>[protein]-peptidylproline (omega=180) = [protein]-peptidylproline (omega=0)</text>
        <dbReference type="Rhea" id="RHEA:16237"/>
        <dbReference type="Rhea" id="RHEA-COMP:10747"/>
        <dbReference type="Rhea" id="RHEA-COMP:10748"/>
        <dbReference type="ChEBI" id="CHEBI:83833"/>
        <dbReference type="ChEBI" id="CHEBI:83834"/>
        <dbReference type="EC" id="5.2.1.8"/>
    </reaction>
</comment>